<protein>
    <recommendedName>
        <fullName evidence="4">DUF4271 domain-containing protein</fullName>
    </recommendedName>
</protein>
<evidence type="ECO:0008006" key="4">
    <source>
        <dbReference type="Google" id="ProtNLM"/>
    </source>
</evidence>
<accession>A0A1H5SWV4</accession>
<organism evidence="2 3">
    <name type="scientific">Xylanibacter ruminicola</name>
    <name type="common">Prevotella ruminicola</name>
    <dbReference type="NCBI Taxonomy" id="839"/>
    <lineage>
        <taxon>Bacteria</taxon>
        <taxon>Pseudomonadati</taxon>
        <taxon>Bacteroidota</taxon>
        <taxon>Bacteroidia</taxon>
        <taxon>Bacteroidales</taxon>
        <taxon>Prevotellaceae</taxon>
        <taxon>Xylanibacter</taxon>
    </lineage>
</organism>
<dbReference type="Proteomes" id="UP000236735">
    <property type="component" value="Unassembled WGS sequence"/>
</dbReference>
<dbReference type="AlphaFoldDB" id="A0A1H5SWV4"/>
<feature type="transmembrane region" description="Helical" evidence="1">
    <location>
        <begin position="175"/>
        <end position="195"/>
    </location>
</feature>
<feature type="transmembrane region" description="Helical" evidence="1">
    <location>
        <begin position="242"/>
        <end position="270"/>
    </location>
</feature>
<feature type="transmembrane region" description="Helical" evidence="1">
    <location>
        <begin position="207"/>
        <end position="230"/>
    </location>
</feature>
<keyword evidence="1" id="KW-0472">Membrane</keyword>
<evidence type="ECO:0000313" key="2">
    <source>
        <dbReference type="EMBL" id="SEF54331.1"/>
    </source>
</evidence>
<evidence type="ECO:0000313" key="3">
    <source>
        <dbReference type="Proteomes" id="UP000236735"/>
    </source>
</evidence>
<evidence type="ECO:0000256" key="1">
    <source>
        <dbReference type="SAM" id="Phobius"/>
    </source>
</evidence>
<dbReference type="Pfam" id="PF14093">
    <property type="entry name" value="DUF4271"/>
    <property type="match status" value="1"/>
</dbReference>
<name>A0A1H5SWV4_XYLRU</name>
<feature type="transmembrane region" description="Helical" evidence="1">
    <location>
        <begin position="276"/>
        <end position="293"/>
    </location>
</feature>
<dbReference type="InterPro" id="IPR025367">
    <property type="entry name" value="DUF4271"/>
</dbReference>
<feature type="transmembrane region" description="Helical" evidence="1">
    <location>
        <begin position="124"/>
        <end position="143"/>
    </location>
</feature>
<dbReference type="EMBL" id="FNUV01000002">
    <property type="protein sequence ID" value="SEF54331.1"/>
    <property type="molecule type" value="Genomic_DNA"/>
</dbReference>
<feature type="transmembrane region" description="Helical" evidence="1">
    <location>
        <begin position="305"/>
        <end position="328"/>
    </location>
</feature>
<sequence>MLPQDSIHTALPSTIVDDTVASPSTRPQTPYQVLRSLPKDATPAQQDSAIQSWFEPSEIHYSEQPDTLHLPGHDVARDLKEVSLPQYYRENFFSSDSLYHPELSGGRIGVAGDPIPYALHNDSIITGILLCSFLLIMFGMSRISSFMIHQAKNFFYTPKVEQSFTETGTEIKFQLVFLLITSLFYGLLFFFYATRTISDTFILSSEYGLLVIYAIVIVCYFLIKVILYTIVNNIFFNQKKNLHFLGTQLFVVALEGLFMFPLVLLLTYFQLSMQNAINYCIFILSLAKILTFYKSYIIFFKQKGWFLQIILYFCALEMIPLALLWGGLLDITNILKVNY</sequence>
<reference evidence="2 3" key="1">
    <citation type="submission" date="2016-10" db="EMBL/GenBank/DDBJ databases">
        <authorList>
            <person name="de Groot N.N."/>
        </authorList>
    </citation>
    <scope>NUCLEOTIDE SEQUENCE [LARGE SCALE GENOMIC DNA]</scope>
    <source>
        <strain evidence="2 3">AR32</strain>
    </source>
</reference>
<proteinExistence type="predicted"/>
<dbReference type="RefSeq" id="WP_103915190.1">
    <property type="nucleotide sequence ID" value="NZ_FNUV01000002.1"/>
</dbReference>
<keyword evidence="1" id="KW-1133">Transmembrane helix</keyword>
<keyword evidence="1" id="KW-0812">Transmembrane</keyword>
<gene>
    <name evidence="2" type="ORF">SAMN05216354_0709</name>
</gene>